<evidence type="ECO:0000256" key="1">
    <source>
        <dbReference type="SAM" id="MobiDB-lite"/>
    </source>
</evidence>
<protein>
    <submittedName>
        <fullName evidence="2">L-aspartate oxidase domain protein</fullName>
        <ecNumber evidence="2">1.4.3.16</ecNumber>
    </submittedName>
</protein>
<feature type="region of interest" description="Disordered" evidence="1">
    <location>
        <begin position="83"/>
        <end position="110"/>
    </location>
</feature>
<dbReference type="EMBL" id="JAOB01000014">
    <property type="protein sequence ID" value="EUA68462.1"/>
    <property type="molecule type" value="Genomic_DNA"/>
</dbReference>
<accession>X8DIJ4</accession>
<dbReference type="PATRIC" id="fig|1299334.3.peg.1754"/>
<organism evidence="2">
    <name type="scientific">Mycobacterium xenopi 4042</name>
    <dbReference type="NCBI Taxonomy" id="1299334"/>
    <lineage>
        <taxon>Bacteria</taxon>
        <taxon>Bacillati</taxon>
        <taxon>Actinomycetota</taxon>
        <taxon>Actinomycetes</taxon>
        <taxon>Mycobacteriales</taxon>
        <taxon>Mycobacteriaceae</taxon>
        <taxon>Mycobacterium</taxon>
    </lineage>
</organism>
<feature type="compositionally biased region" description="Basic and acidic residues" evidence="1">
    <location>
        <begin position="85"/>
        <end position="110"/>
    </location>
</feature>
<gene>
    <name evidence="2" type="ORF">I553_3927</name>
</gene>
<feature type="region of interest" description="Disordered" evidence="1">
    <location>
        <begin position="1"/>
        <end position="24"/>
    </location>
</feature>
<sequence>MYLDARGIADFESRSRPSPRLARRSVSTLCASPYGRAGRALQLRGVVTDVCGAPSCLACSRRGVARTGMHGANRLASNSCWRGCRRGDVRDAPPPRTQQRSDPHTRNRLS</sequence>
<name>X8DIJ4_MYCXE</name>
<dbReference type="AlphaFoldDB" id="X8DIJ4"/>
<proteinExistence type="predicted"/>
<comment type="caution">
    <text evidence="2">The sequence shown here is derived from an EMBL/GenBank/DDBJ whole genome shotgun (WGS) entry which is preliminary data.</text>
</comment>
<dbReference type="GO" id="GO:0008734">
    <property type="term" value="F:L-aspartate oxidase activity"/>
    <property type="evidence" value="ECO:0007669"/>
    <property type="project" value="UniProtKB-EC"/>
</dbReference>
<evidence type="ECO:0000313" key="2">
    <source>
        <dbReference type="EMBL" id="EUA68462.1"/>
    </source>
</evidence>
<keyword evidence="2" id="KW-0560">Oxidoreductase</keyword>
<reference evidence="2" key="1">
    <citation type="submission" date="2014-01" db="EMBL/GenBank/DDBJ databases">
        <authorList>
            <person name="Brown-Elliot B."/>
            <person name="Wallace R."/>
            <person name="Lenaerts A."/>
            <person name="Ordway D."/>
            <person name="DeGroote M.A."/>
            <person name="Parker T."/>
            <person name="Sizemore C."/>
            <person name="Tallon L.J."/>
            <person name="Sadzewicz L.K."/>
            <person name="Sengamalay N."/>
            <person name="Fraser C.M."/>
            <person name="Hine E."/>
            <person name="Shefchek K.A."/>
            <person name="Das S.P."/>
            <person name="Tettelin H."/>
        </authorList>
    </citation>
    <scope>NUCLEOTIDE SEQUENCE [LARGE SCALE GENOMIC DNA]</scope>
    <source>
        <strain evidence="2">4042</strain>
    </source>
</reference>
<dbReference type="EC" id="1.4.3.16" evidence="2"/>